<accession>A0A6B9FG57</accession>
<evidence type="ECO:0000313" key="3">
    <source>
        <dbReference type="EMBL" id="QGX95939.1"/>
    </source>
</evidence>
<evidence type="ECO:0000313" key="4">
    <source>
        <dbReference type="Proteomes" id="UP000428325"/>
    </source>
</evidence>
<dbReference type="InterPro" id="IPR057167">
    <property type="entry name" value="DUF7845"/>
</dbReference>
<organism evidence="3 4">
    <name type="scientific">Haloplanus rallus</name>
    <dbReference type="NCBI Taxonomy" id="1816183"/>
    <lineage>
        <taxon>Archaea</taxon>
        <taxon>Methanobacteriati</taxon>
        <taxon>Methanobacteriota</taxon>
        <taxon>Stenosarchaea group</taxon>
        <taxon>Halobacteria</taxon>
        <taxon>Halobacteriales</taxon>
        <taxon>Haloferacaceae</taxon>
        <taxon>Haloplanus</taxon>
    </lineage>
</organism>
<dbReference type="OrthoDB" id="316855at2157"/>
<proteinExistence type="predicted"/>
<gene>
    <name evidence="3" type="ORF">EI982_14670</name>
</gene>
<reference evidence="3 4" key="1">
    <citation type="submission" date="2018-12" db="EMBL/GenBank/DDBJ databases">
        <title>Complete genome sequence of Haloplanus rallus MBLA0036.</title>
        <authorList>
            <person name="Nam Y.-d."/>
            <person name="Kang J."/>
            <person name="Chung W.-H."/>
            <person name="Park Y.S."/>
        </authorList>
    </citation>
    <scope>NUCLEOTIDE SEQUENCE [LARGE SCALE GENOMIC DNA]</scope>
    <source>
        <strain evidence="3 4">MBLA0036</strain>
    </source>
</reference>
<evidence type="ECO:0000259" key="2">
    <source>
        <dbReference type="Pfam" id="PF25227"/>
    </source>
</evidence>
<name>A0A6B9FG57_9EURY</name>
<feature type="region of interest" description="Disordered" evidence="1">
    <location>
        <begin position="1"/>
        <end position="20"/>
    </location>
</feature>
<evidence type="ECO:0000256" key="1">
    <source>
        <dbReference type="SAM" id="MobiDB-lite"/>
    </source>
</evidence>
<sequence length="601" mass="67777">MIETEPTRDTPGLDSPYRHLRVDGDEHADHVAPVPHETRGNLVFAEHDDRPYWALASLFFSFDEGSNSFEIDIPRWRGEGSRTWSVTFSYHKSGMEPRPSDGVDQLYEFDITAHAEEERKLPIQVKPRLGWDDCPERRPQSVPNDLGEAVTVHINNSVNIELDQIRYLVPLLLRGIAEGLGQSWDASYFCGDVHPYSAITQHERYVRPSSDAAEKITRSDGVFKSLFELLADEEGSKIVYSADNRKVVGWNHQLKFTKSAVRKAFDPGDYSTSAGAPDPTDAERQEDDLDADHGAYGMQEKLYEPEYPGGREEGDPLANPKLAALFKKGLNGGESVAWNRRYELIQALDSYVLNVASWAGIAVSPGPWWVSDWHFSGDRYAHPDRQVALIDDPTPEIEQRQEATIVSLFQQIDADSAAEEIIEQAAMTDGGTSVDEVDRETDWSRSTIYRHLDKLDEILRLDNGSIKFISGKVRDEIRDVLDVLNRSVDAATTAIARIADMDPRDLDRKGKAWQKWVNRYAAEIEETGLREDGEQLRLRSALSMAKSDSHPWAPEVIRVGRIAWRESGRPLHRFPEKVAFETPFGETVRENAENLAHRAGG</sequence>
<dbReference type="Proteomes" id="UP000428325">
    <property type="component" value="Chromosome"/>
</dbReference>
<dbReference type="KEGG" id="hra:EI982_14670"/>
<dbReference type="EMBL" id="CP034345">
    <property type="protein sequence ID" value="QGX95939.1"/>
    <property type="molecule type" value="Genomic_DNA"/>
</dbReference>
<keyword evidence="4" id="KW-1185">Reference proteome</keyword>
<dbReference type="RefSeq" id="WP_157690399.1">
    <property type="nucleotide sequence ID" value="NZ_CP034345.1"/>
</dbReference>
<feature type="domain" description="DUF7845" evidence="2">
    <location>
        <begin position="30"/>
        <end position="376"/>
    </location>
</feature>
<protein>
    <submittedName>
        <fullName evidence="3">ArsR family transcriptional regulator</fullName>
    </submittedName>
</protein>
<dbReference type="Pfam" id="PF25227">
    <property type="entry name" value="DUF7845"/>
    <property type="match status" value="1"/>
</dbReference>
<dbReference type="GeneID" id="43370813"/>
<feature type="region of interest" description="Disordered" evidence="1">
    <location>
        <begin position="267"/>
        <end position="286"/>
    </location>
</feature>
<dbReference type="AlphaFoldDB" id="A0A6B9FG57"/>